<gene>
    <name evidence="2" type="primary">dnaX</name>
    <name evidence="2" type="ORF">NCTC12120_04886</name>
</gene>
<dbReference type="EMBL" id="UAVU01000008">
    <property type="protein sequence ID" value="SQC91713.1"/>
    <property type="molecule type" value="Genomic_DNA"/>
</dbReference>
<sequence>MSSHHGEAIELTIIEDENLARRTPLEWRQAIYEEKLAQAREAMSNDSNIQTLQRFFDAELDEDSIRPV</sequence>
<accession>A0A2X3J6R7</accession>
<reference evidence="2 3" key="1">
    <citation type="submission" date="2018-06" db="EMBL/GenBank/DDBJ databases">
        <authorList>
            <consortium name="Pathogen Informatics"/>
            <person name="Doyle S."/>
        </authorList>
    </citation>
    <scope>NUCLEOTIDE SEQUENCE [LARGE SCALE GENOMIC DNA]</scope>
    <source>
        <strain evidence="2 3">NCTC12120</strain>
    </source>
</reference>
<dbReference type="EC" id="2.7.7.7" evidence="2"/>
<dbReference type="InterPro" id="IPR021029">
    <property type="entry name" value="DNA_pol_III_tau_dom-5"/>
</dbReference>
<keyword evidence="2" id="KW-0548">Nucleotidyltransferase</keyword>
<keyword evidence="2" id="KW-0808">Transferase</keyword>
<dbReference type="InterPro" id="IPR038249">
    <property type="entry name" value="PolIII_tau_V_sf"/>
</dbReference>
<name>A0A2X3J6R7_9ENTR</name>
<dbReference type="Proteomes" id="UP000251197">
    <property type="component" value="Unassembled WGS sequence"/>
</dbReference>
<protein>
    <submittedName>
        <fullName evidence="2">DNA polymerase III subunit tau</fullName>
        <ecNumber evidence="2">2.7.7.7</ecNumber>
    </submittedName>
</protein>
<evidence type="ECO:0000313" key="2">
    <source>
        <dbReference type="EMBL" id="SQC91713.1"/>
    </source>
</evidence>
<dbReference type="STRING" id="158822.LH23_22765"/>
<dbReference type="Gene3D" id="3.30.300.150">
    <property type="entry name" value="DNA polymerase III, tau subunit, domain V"/>
    <property type="match status" value="1"/>
</dbReference>
<feature type="domain" description="DNA polymerase III tau subunit" evidence="1">
    <location>
        <begin position="2"/>
        <end position="65"/>
    </location>
</feature>
<organism evidence="2 3">
    <name type="scientific">Cedecea neteri</name>
    <dbReference type="NCBI Taxonomy" id="158822"/>
    <lineage>
        <taxon>Bacteria</taxon>
        <taxon>Pseudomonadati</taxon>
        <taxon>Pseudomonadota</taxon>
        <taxon>Gammaproteobacteria</taxon>
        <taxon>Enterobacterales</taxon>
        <taxon>Enterobacteriaceae</taxon>
        <taxon>Cedecea</taxon>
    </lineage>
</organism>
<dbReference type="GO" id="GO:0003887">
    <property type="term" value="F:DNA-directed DNA polymerase activity"/>
    <property type="evidence" value="ECO:0007669"/>
    <property type="project" value="UniProtKB-EC"/>
</dbReference>
<proteinExistence type="predicted"/>
<evidence type="ECO:0000313" key="3">
    <source>
        <dbReference type="Proteomes" id="UP000251197"/>
    </source>
</evidence>
<dbReference type="AlphaFoldDB" id="A0A2X3J6R7"/>
<evidence type="ECO:0000259" key="1">
    <source>
        <dbReference type="Pfam" id="PF12170"/>
    </source>
</evidence>
<dbReference type="Pfam" id="PF12170">
    <property type="entry name" value="DNA_pol3_tau_5"/>
    <property type="match status" value="1"/>
</dbReference>